<dbReference type="CDD" id="cd02440">
    <property type="entry name" value="AdoMet_MTases"/>
    <property type="match status" value="1"/>
</dbReference>
<dbReference type="InterPro" id="IPR052190">
    <property type="entry name" value="Euk-Arch_PrmC-MTase"/>
</dbReference>
<accession>A0A7S0VRJ0</accession>
<keyword evidence="6" id="KW-0539">Nucleus</keyword>
<dbReference type="AlphaFoldDB" id="A0A7S0VRJ0"/>
<dbReference type="NCBIfam" id="TIGR00537">
    <property type="entry name" value="hemK_rel_arch"/>
    <property type="match status" value="1"/>
</dbReference>
<evidence type="ECO:0000256" key="1">
    <source>
        <dbReference type="ARBA" id="ARBA00004123"/>
    </source>
</evidence>
<dbReference type="InterPro" id="IPR004557">
    <property type="entry name" value="PrmC-related"/>
</dbReference>
<organism evidence="8">
    <name type="scientific">Polytomella parva</name>
    <dbReference type="NCBI Taxonomy" id="51329"/>
    <lineage>
        <taxon>Eukaryota</taxon>
        <taxon>Viridiplantae</taxon>
        <taxon>Chlorophyta</taxon>
        <taxon>core chlorophytes</taxon>
        <taxon>Chlorophyceae</taxon>
        <taxon>CS clade</taxon>
        <taxon>Chlamydomonadales</taxon>
        <taxon>Chlamydomonadaceae</taxon>
        <taxon>Polytomella</taxon>
    </lineage>
</organism>
<dbReference type="InterPro" id="IPR029063">
    <property type="entry name" value="SAM-dependent_MTases_sf"/>
</dbReference>
<evidence type="ECO:0000256" key="5">
    <source>
        <dbReference type="ARBA" id="ARBA00022691"/>
    </source>
</evidence>
<dbReference type="FunFam" id="3.40.50.150:FF:000077">
    <property type="entry name" value="HemK methyltransferase family member 2"/>
    <property type="match status" value="1"/>
</dbReference>
<dbReference type="GO" id="GO:0035657">
    <property type="term" value="C:eRF1 methyltransferase complex"/>
    <property type="evidence" value="ECO:0007669"/>
    <property type="project" value="TreeGrafter"/>
</dbReference>
<reference evidence="8" key="1">
    <citation type="submission" date="2021-01" db="EMBL/GenBank/DDBJ databases">
        <authorList>
            <person name="Corre E."/>
            <person name="Pelletier E."/>
            <person name="Niang G."/>
            <person name="Scheremetjew M."/>
            <person name="Finn R."/>
            <person name="Kale V."/>
            <person name="Holt S."/>
            <person name="Cochrane G."/>
            <person name="Meng A."/>
            <person name="Brown T."/>
            <person name="Cohen L."/>
        </authorList>
    </citation>
    <scope>NUCLEOTIDE SEQUENCE</scope>
    <source>
        <strain evidence="8">SAG 63-3</strain>
    </source>
</reference>
<dbReference type="Pfam" id="PF05175">
    <property type="entry name" value="MTS"/>
    <property type="match status" value="1"/>
</dbReference>
<dbReference type="EMBL" id="HBFM01034893">
    <property type="protein sequence ID" value="CAD8794039.1"/>
    <property type="molecule type" value="Transcribed_RNA"/>
</dbReference>
<gene>
    <name evidence="8" type="ORF">PPAR00522_LOCUS22721</name>
</gene>
<dbReference type="SUPFAM" id="SSF53335">
    <property type="entry name" value="S-adenosyl-L-methionine-dependent methyltransferases"/>
    <property type="match status" value="1"/>
</dbReference>
<dbReference type="GO" id="GO:0003676">
    <property type="term" value="F:nucleic acid binding"/>
    <property type="evidence" value="ECO:0007669"/>
    <property type="project" value="InterPro"/>
</dbReference>
<dbReference type="GO" id="GO:0008757">
    <property type="term" value="F:S-adenosylmethionine-dependent methyltransferase activity"/>
    <property type="evidence" value="ECO:0007669"/>
    <property type="project" value="TreeGrafter"/>
</dbReference>
<evidence type="ECO:0000313" key="8">
    <source>
        <dbReference type="EMBL" id="CAD8794039.1"/>
    </source>
</evidence>
<proteinExistence type="inferred from homology"/>
<dbReference type="PROSITE" id="PS00092">
    <property type="entry name" value="N6_MTASE"/>
    <property type="match status" value="1"/>
</dbReference>
<keyword evidence="3" id="KW-0489">Methyltransferase</keyword>
<evidence type="ECO:0000259" key="7">
    <source>
        <dbReference type="Pfam" id="PF05175"/>
    </source>
</evidence>
<dbReference type="PANTHER" id="PTHR45875">
    <property type="entry name" value="METHYLTRANSFERASE N6AMT1"/>
    <property type="match status" value="1"/>
</dbReference>
<evidence type="ECO:0000256" key="3">
    <source>
        <dbReference type="ARBA" id="ARBA00022603"/>
    </source>
</evidence>
<evidence type="ECO:0000256" key="4">
    <source>
        <dbReference type="ARBA" id="ARBA00022679"/>
    </source>
</evidence>
<feature type="domain" description="Methyltransferase small" evidence="7">
    <location>
        <begin position="24"/>
        <end position="135"/>
    </location>
</feature>
<keyword evidence="5" id="KW-0949">S-adenosyl-L-methionine</keyword>
<dbReference type="Gene3D" id="3.40.50.150">
    <property type="entry name" value="Vaccinia Virus protein VP39"/>
    <property type="match status" value="1"/>
</dbReference>
<evidence type="ECO:0000256" key="2">
    <source>
        <dbReference type="ARBA" id="ARBA00006149"/>
    </source>
</evidence>
<dbReference type="GO" id="GO:0032259">
    <property type="term" value="P:methylation"/>
    <property type="evidence" value="ECO:0007669"/>
    <property type="project" value="UniProtKB-KW"/>
</dbReference>
<sequence>MAKVSLTCWNENVYEPSDDTFFLIDALEQNLTRWAQSEPKIMVELGSGSGYIICSLAIMFYNKGLKTAMTAIDHNMDAVTATKNTLNLHGLSNVDVRHANFFEGLDHLIGNIDVLVFNPPYVPTPNEECSRKQDIVSAWAGGHRGRLIIDEFLTLAPIMLSSKGEIFLVTVSENDPKGIISEMSEKGFTGSILLERQADEETLSIVHLTKI</sequence>
<dbReference type="GO" id="GO:0005634">
    <property type="term" value="C:nucleus"/>
    <property type="evidence" value="ECO:0007669"/>
    <property type="project" value="UniProtKB-SubCell"/>
</dbReference>
<dbReference type="GO" id="GO:0008276">
    <property type="term" value="F:protein methyltransferase activity"/>
    <property type="evidence" value="ECO:0007669"/>
    <property type="project" value="TreeGrafter"/>
</dbReference>
<name>A0A7S0VRJ0_9CHLO</name>
<dbReference type="InterPro" id="IPR002052">
    <property type="entry name" value="DNA_methylase_N6_adenine_CS"/>
</dbReference>
<comment type="subcellular location">
    <subcellularLocation>
        <location evidence="1">Nucleus</location>
    </subcellularLocation>
</comment>
<comment type="similarity">
    <text evidence="2">Belongs to the eukaryotic/archaeal PrmC-related family.</text>
</comment>
<dbReference type="PANTHER" id="PTHR45875:SF1">
    <property type="entry name" value="METHYLTRANSFERASE N6AMT1"/>
    <property type="match status" value="1"/>
</dbReference>
<evidence type="ECO:0000256" key="6">
    <source>
        <dbReference type="ARBA" id="ARBA00023242"/>
    </source>
</evidence>
<keyword evidence="4" id="KW-0808">Transferase</keyword>
<protein>
    <recommendedName>
        <fullName evidence="7">Methyltransferase small domain-containing protein</fullName>
    </recommendedName>
</protein>
<dbReference type="InterPro" id="IPR007848">
    <property type="entry name" value="Small_mtfrase_dom"/>
</dbReference>